<keyword evidence="1" id="KW-0472">Membrane</keyword>
<dbReference type="AlphaFoldDB" id="A0A2P2J9E4"/>
<sequence length="46" mass="5232">MRPKPNNHLLHLAGSLFLRLVSVGLVFFPCPRSYLASFSVSQRLFD</sequence>
<keyword evidence="1" id="KW-1133">Transmembrane helix</keyword>
<proteinExistence type="predicted"/>
<feature type="transmembrane region" description="Helical" evidence="1">
    <location>
        <begin position="9"/>
        <end position="28"/>
    </location>
</feature>
<evidence type="ECO:0000313" key="2">
    <source>
        <dbReference type="EMBL" id="MBW90088.1"/>
    </source>
</evidence>
<accession>A0A2P2J9E4</accession>
<name>A0A2P2J9E4_RHIMU</name>
<protein>
    <submittedName>
        <fullName evidence="2">Uncharacterized protein</fullName>
    </submittedName>
</protein>
<reference evidence="2" key="1">
    <citation type="submission" date="2018-02" db="EMBL/GenBank/DDBJ databases">
        <title>Rhizophora mucronata_Transcriptome.</title>
        <authorList>
            <person name="Meera S.P."/>
            <person name="Sreeshan A."/>
            <person name="Augustine A."/>
        </authorList>
    </citation>
    <scope>NUCLEOTIDE SEQUENCE</scope>
    <source>
        <tissue evidence="2">Leaf</tissue>
    </source>
</reference>
<evidence type="ECO:0000256" key="1">
    <source>
        <dbReference type="SAM" id="Phobius"/>
    </source>
</evidence>
<dbReference type="EMBL" id="GGEC01009605">
    <property type="protein sequence ID" value="MBW90088.1"/>
    <property type="molecule type" value="Transcribed_RNA"/>
</dbReference>
<keyword evidence="1" id="KW-0812">Transmembrane</keyword>
<organism evidence="2">
    <name type="scientific">Rhizophora mucronata</name>
    <name type="common">Asiatic mangrove</name>
    <dbReference type="NCBI Taxonomy" id="61149"/>
    <lineage>
        <taxon>Eukaryota</taxon>
        <taxon>Viridiplantae</taxon>
        <taxon>Streptophyta</taxon>
        <taxon>Embryophyta</taxon>
        <taxon>Tracheophyta</taxon>
        <taxon>Spermatophyta</taxon>
        <taxon>Magnoliopsida</taxon>
        <taxon>eudicotyledons</taxon>
        <taxon>Gunneridae</taxon>
        <taxon>Pentapetalae</taxon>
        <taxon>rosids</taxon>
        <taxon>fabids</taxon>
        <taxon>Malpighiales</taxon>
        <taxon>Rhizophoraceae</taxon>
        <taxon>Rhizophora</taxon>
    </lineage>
</organism>